<proteinExistence type="predicted"/>
<evidence type="ECO:0000313" key="3">
    <source>
        <dbReference type="Proteomes" id="UP000276776"/>
    </source>
</evidence>
<dbReference type="Gene3D" id="1.20.900.10">
    <property type="entry name" value="Dbl homology (DH) domain"/>
    <property type="match status" value="2"/>
</dbReference>
<organism evidence="4">
    <name type="scientific">Thelazia callipaeda</name>
    <name type="common">Oriental eyeworm</name>
    <name type="synonym">Parasitic nematode</name>
    <dbReference type="NCBI Taxonomy" id="103827"/>
    <lineage>
        <taxon>Eukaryota</taxon>
        <taxon>Metazoa</taxon>
        <taxon>Ecdysozoa</taxon>
        <taxon>Nematoda</taxon>
        <taxon>Chromadorea</taxon>
        <taxon>Rhabditida</taxon>
        <taxon>Spirurina</taxon>
        <taxon>Spiruromorpha</taxon>
        <taxon>Thelazioidea</taxon>
        <taxon>Thelaziidae</taxon>
        <taxon>Thelazia</taxon>
    </lineage>
</organism>
<dbReference type="EMBL" id="UYYF01000643">
    <property type="protein sequence ID" value="VDM98803.1"/>
    <property type="molecule type" value="Genomic_DNA"/>
</dbReference>
<dbReference type="GO" id="GO:0005085">
    <property type="term" value="F:guanyl-nucleotide exchange factor activity"/>
    <property type="evidence" value="ECO:0007669"/>
    <property type="project" value="InterPro"/>
</dbReference>
<dbReference type="Gene3D" id="2.30.29.30">
    <property type="entry name" value="Pleckstrin-homology domain (PH domain)/Phosphotyrosine-binding domain (PTB)"/>
    <property type="match status" value="1"/>
</dbReference>
<reference evidence="4" key="1">
    <citation type="submission" date="2017-02" db="UniProtKB">
        <authorList>
            <consortium name="WormBaseParasite"/>
        </authorList>
    </citation>
    <scope>IDENTIFICATION</scope>
</reference>
<name>A0A0N5CR51_THECL</name>
<evidence type="ECO:0000313" key="4">
    <source>
        <dbReference type="WBParaSite" id="TCLT_0000270101-mRNA-1"/>
    </source>
</evidence>
<dbReference type="OMA" id="AWHINEM"/>
<feature type="domain" description="DH" evidence="1">
    <location>
        <begin position="67"/>
        <end position="239"/>
    </location>
</feature>
<keyword evidence="3" id="KW-1185">Reference proteome</keyword>
<reference evidence="2 3" key="2">
    <citation type="submission" date="2018-11" db="EMBL/GenBank/DDBJ databases">
        <authorList>
            <consortium name="Pathogen Informatics"/>
        </authorList>
    </citation>
    <scope>NUCLEOTIDE SEQUENCE [LARGE SCALE GENOMIC DNA]</scope>
</reference>
<dbReference type="PANTHER" id="PTHR45924">
    <property type="entry name" value="FI17866P1"/>
    <property type="match status" value="1"/>
</dbReference>
<dbReference type="SUPFAM" id="SSF48065">
    <property type="entry name" value="DBL homology domain (DH-domain)"/>
    <property type="match status" value="1"/>
</dbReference>
<sequence length="328" mass="38089">EAVQRYSFVSSSTGYSSARSSLRSSEISDDTSSNLMNLPSAKKLLTQESSISEQRRLKLLNNGLVTQLDRIAMELLETERCYVNDLNDVIQGYLNYLVDHREEFEVTVDDISNTFGCIERIFFFNKKLYHELDAAQLNVVCVKYFMPEITFKMIETLSNLMKKKRVAEILKLRQAFLGHSLPLSAYLLKPVQRVLKYHLFLENILKSCAETKIMTESDRNIIIQALHCMTAQAEKINDEKKRAEHVERVRELQNALHKWCIDEKEDLSKYGDLLLEATFKLAGAKTNRQLFLFEEMLLIVKERNGALICKDYIMVMCRRICQCCKFLH</sequence>
<dbReference type="Pfam" id="PF00621">
    <property type="entry name" value="RhoGEF"/>
    <property type="match status" value="1"/>
</dbReference>
<dbReference type="InterPro" id="IPR011993">
    <property type="entry name" value="PH-like_dom_sf"/>
</dbReference>
<accession>A0A0N5CR51</accession>
<dbReference type="WBParaSite" id="TCLT_0000270101-mRNA-1">
    <property type="protein sequence ID" value="TCLT_0000270101-mRNA-1"/>
    <property type="gene ID" value="TCLT_0000270101"/>
</dbReference>
<dbReference type="PROSITE" id="PS50010">
    <property type="entry name" value="DH_2"/>
    <property type="match status" value="1"/>
</dbReference>
<dbReference type="Proteomes" id="UP000276776">
    <property type="component" value="Unassembled WGS sequence"/>
</dbReference>
<gene>
    <name evidence="2" type="ORF">TCLT_LOCUS2702</name>
</gene>
<dbReference type="InterPro" id="IPR035899">
    <property type="entry name" value="DBL_dom_sf"/>
</dbReference>
<dbReference type="SMART" id="SM00325">
    <property type="entry name" value="RhoGEF"/>
    <property type="match status" value="1"/>
</dbReference>
<dbReference type="SUPFAM" id="SSF50729">
    <property type="entry name" value="PH domain-like"/>
    <property type="match status" value="1"/>
</dbReference>
<protein>
    <submittedName>
        <fullName evidence="4">DH domain-containing protein</fullName>
    </submittedName>
</protein>
<dbReference type="OrthoDB" id="1594986at2759"/>
<dbReference type="GO" id="GO:0031267">
    <property type="term" value="F:small GTPase binding"/>
    <property type="evidence" value="ECO:0007669"/>
    <property type="project" value="TreeGrafter"/>
</dbReference>
<dbReference type="STRING" id="103827.A0A0N5CR51"/>
<dbReference type="AlphaFoldDB" id="A0A0N5CR51"/>
<dbReference type="PANTHER" id="PTHR45924:SF2">
    <property type="entry name" value="FI17866P1"/>
    <property type="match status" value="1"/>
</dbReference>
<evidence type="ECO:0000259" key="1">
    <source>
        <dbReference type="PROSITE" id="PS50010"/>
    </source>
</evidence>
<dbReference type="InterPro" id="IPR000219">
    <property type="entry name" value="DH_dom"/>
</dbReference>
<evidence type="ECO:0000313" key="2">
    <source>
        <dbReference type="EMBL" id="VDM98803.1"/>
    </source>
</evidence>